<feature type="compositionally biased region" description="Basic and acidic residues" evidence="1">
    <location>
        <begin position="67"/>
        <end position="87"/>
    </location>
</feature>
<evidence type="ECO:0000256" key="1">
    <source>
        <dbReference type="SAM" id="MobiDB-lite"/>
    </source>
</evidence>
<protein>
    <submittedName>
        <fullName evidence="2">Uncharacterized protein</fullName>
    </submittedName>
</protein>
<proteinExistence type="predicted"/>
<feature type="region of interest" description="Disordered" evidence="1">
    <location>
        <begin position="67"/>
        <end position="100"/>
    </location>
</feature>
<dbReference type="EMBL" id="LGRX02007291">
    <property type="protein sequence ID" value="KAK3275323.1"/>
    <property type="molecule type" value="Genomic_DNA"/>
</dbReference>
<gene>
    <name evidence="2" type="ORF">CYMTET_16536</name>
</gene>
<dbReference type="AlphaFoldDB" id="A0AAE0GC39"/>
<keyword evidence="3" id="KW-1185">Reference proteome</keyword>
<sequence length="100" mass="11167">MQASQGEMQNMLLQAQAATAEAVRESAFEKRVTKAIGQTRADTNLQRMGGALATAVGIGARDKRDKSVHFEIDQTPEKRYDSDEGRTAKKKRDRKRRKSS</sequence>
<organism evidence="2 3">
    <name type="scientific">Cymbomonas tetramitiformis</name>
    <dbReference type="NCBI Taxonomy" id="36881"/>
    <lineage>
        <taxon>Eukaryota</taxon>
        <taxon>Viridiplantae</taxon>
        <taxon>Chlorophyta</taxon>
        <taxon>Pyramimonadophyceae</taxon>
        <taxon>Pyramimonadales</taxon>
        <taxon>Pyramimonadaceae</taxon>
        <taxon>Cymbomonas</taxon>
    </lineage>
</organism>
<evidence type="ECO:0000313" key="3">
    <source>
        <dbReference type="Proteomes" id="UP001190700"/>
    </source>
</evidence>
<accession>A0AAE0GC39</accession>
<name>A0AAE0GC39_9CHLO</name>
<evidence type="ECO:0000313" key="2">
    <source>
        <dbReference type="EMBL" id="KAK3275323.1"/>
    </source>
</evidence>
<reference evidence="2 3" key="1">
    <citation type="journal article" date="2015" name="Genome Biol. Evol.">
        <title>Comparative Genomics of a Bacterivorous Green Alga Reveals Evolutionary Causalities and Consequences of Phago-Mixotrophic Mode of Nutrition.</title>
        <authorList>
            <person name="Burns J.A."/>
            <person name="Paasch A."/>
            <person name="Narechania A."/>
            <person name="Kim E."/>
        </authorList>
    </citation>
    <scope>NUCLEOTIDE SEQUENCE [LARGE SCALE GENOMIC DNA]</scope>
    <source>
        <strain evidence="2 3">PLY_AMNH</strain>
    </source>
</reference>
<feature type="compositionally biased region" description="Basic residues" evidence="1">
    <location>
        <begin position="88"/>
        <end position="100"/>
    </location>
</feature>
<comment type="caution">
    <text evidence="2">The sequence shown here is derived from an EMBL/GenBank/DDBJ whole genome shotgun (WGS) entry which is preliminary data.</text>
</comment>
<dbReference type="Proteomes" id="UP001190700">
    <property type="component" value="Unassembled WGS sequence"/>
</dbReference>